<reference evidence="11" key="1">
    <citation type="submission" date="2018-07" db="EMBL/GenBank/DDBJ databases">
        <authorList>
            <person name="Quirk P.G."/>
            <person name="Krulwich T.A."/>
        </authorList>
    </citation>
    <scope>NUCLEOTIDE SEQUENCE</scope>
</reference>
<gene>
    <name evidence="11" type="primary">CSON005446</name>
    <name evidence="9" type="synonym">MED11</name>
</gene>
<evidence type="ECO:0000256" key="5">
    <source>
        <dbReference type="ARBA" id="ARBA00023159"/>
    </source>
</evidence>
<dbReference type="Pfam" id="PF10280">
    <property type="entry name" value="Med11"/>
    <property type="match status" value="1"/>
</dbReference>
<keyword evidence="7 9" id="KW-0539">Nucleus</keyword>
<evidence type="ECO:0000313" key="11">
    <source>
        <dbReference type="EMBL" id="SSX32814.1"/>
    </source>
</evidence>
<evidence type="ECO:0000256" key="7">
    <source>
        <dbReference type="ARBA" id="ARBA00023242"/>
    </source>
</evidence>
<evidence type="ECO:0000256" key="1">
    <source>
        <dbReference type="ARBA" id="ARBA00004123"/>
    </source>
</evidence>
<dbReference type="VEuPathDB" id="VectorBase:CSON005446"/>
<evidence type="ECO:0000256" key="4">
    <source>
        <dbReference type="ARBA" id="ARBA00023015"/>
    </source>
</evidence>
<keyword evidence="5 9" id="KW-0010">Activator</keyword>
<evidence type="ECO:0000256" key="10">
    <source>
        <dbReference type="SAM" id="MobiDB-lite"/>
    </source>
</evidence>
<organism evidence="11">
    <name type="scientific">Culicoides sonorensis</name>
    <name type="common">Biting midge</name>
    <dbReference type="NCBI Taxonomy" id="179676"/>
    <lineage>
        <taxon>Eukaryota</taxon>
        <taxon>Metazoa</taxon>
        <taxon>Ecdysozoa</taxon>
        <taxon>Arthropoda</taxon>
        <taxon>Hexapoda</taxon>
        <taxon>Insecta</taxon>
        <taxon>Pterygota</taxon>
        <taxon>Neoptera</taxon>
        <taxon>Endopterygota</taxon>
        <taxon>Diptera</taxon>
        <taxon>Nematocera</taxon>
        <taxon>Chironomoidea</taxon>
        <taxon>Ceratopogonidae</taxon>
        <taxon>Ceratopogoninae</taxon>
        <taxon>Culicoides</taxon>
        <taxon>Monoculicoides</taxon>
    </lineage>
</organism>
<dbReference type="Gene3D" id="1.10.287.3490">
    <property type="match status" value="1"/>
</dbReference>
<feature type="region of interest" description="Disordered" evidence="10">
    <location>
        <begin position="138"/>
        <end position="171"/>
    </location>
</feature>
<evidence type="ECO:0000256" key="9">
    <source>
        <dbReference type="RuleBase" id="RU364147"/>
    </source>
</evidence>
<dbReference type="OMA" id="EVENGMQ"/>
<comment type="subcellular location">
    <subcellularLocation>
        <location evidence="1 9">Nucleus</location>
    </subcellularLocation>
</comment>
<protein>
    <recommendedName>
        <fullName evidence="3 9">Mediator of RNA polymerase II transcription subunit 11</fullName>
    </recommendedName>
    <alternativeName>
        <fullName evidence="8 9">Mediator complex subunit 11</fullName>
    </alternativeName>
</protein>
<feature type="compositionally biased region" description="Polar residues" evidence="10">
    <location>
        <begin position="144"/>
        <end position="171"/>
    </location>
</feature>
<evidence type="ECO:0000256" key="6">
    <source>
        <dbReference type="ARBA" id="ARBA00023163"/>
    </source>
</evidence>
<name>A0A336MQI1_CULSO</name>
<dbReference type="GO" id="GO:0003712">
    <property type="term" value="F:transcription coregulator activity"/>
    <property type="evidence" value="ECO:0007669"/>
    <property type="project" value="InterPro"/>
</dbReference>
<comment type="subunit">
    <text evidence="9">Component of the Mediator complex.</text>
</comment>
<dbReference type="EMBL" id="UFQT01002158">
    <property type="protein sequence ID" value="SSX32814.1"/>
    <property type="molecule type" value="Genomic_DNA"/>
</dbReference>
<dbReference type="FunFam" id="1.10.287.3490:FF:000001">
    <property type="entry name" value="Mediator of RNA polymerase II transcription subunit 11"/>
    <property type="match status" value="1"/>
</dbReference>
<dbReference type="GO" id="GO:0016592">
    <property type="term" value="C:mediator complex"/>
    <property type="evidence" value="ECO:0007669"/>
    <property type="project" value="InterPro"/>
</dbReference>
<dbReference type="InterPro" id="IPR019404">
    <property type="entry name" value="Mediator_Med11"/>
</dbReference>
<dbReference type="GO" id="GO:0006357">
    <property type="term" value="P:regulation of transcription by RNA polymerase II"/>
    <property type="evidence" value="ECO:0007669"/>
    <property type="project" value="InterPro"/>
</dbReference>
<accession>A0A336MQI1</accession>
<comment type="function">
    <text evidence="9">Component of the Mediator complex, a coactivator involved in the regulated transcription of nearly all RNA polymerase II-dependent genes. Mediator functions as a bridge to convey information from gene-specific regulatory proteins to the basal RNA polymerase II transcription machinery. Mediator is recruited to promoters by direct interactions with regulatory proteins and serves as a scaffold for the assembly of a functional pre-initiation complex with RNA polymerase II and the general transcription factors.</text>
</comment>
<keyword evidence="6 9" id="KW-0804">Transcription</keyword>
<keyword evidence="4 9" id="KW-0805">Transcription regulation</keyword>
<evidence type="ECO:0000256" key="3">
    <source>
        <dbReference type="ARBA" id="ARBA00019621"/>
    </source>
</evidence>
<dbReference type="AlphaFoldDB" id="A0A336MQI1"/>
<comment type="similarity">
    <text evidence="2 9">Belongs to the Mediator complex subunit 11 family.</text>
</comment>
<proteinExistence type="inferred from homology"/>
<sequence length="171" mass="18885">MATRNPLEKIEVLDSIEKDIITCLQSAGQVLQELGKDKSSLKSVENHTSQFLKSLNQVETKLTEQVNYLTQVSTGQPHEGSGYASAKVLQMAWHRIHHVKSRVRELEESKQKYLQNQVRGTQMQGRQLGVVGTQNGVNVTNTGAPTGQQALNTTPQQQNHSGPNSTQALNQ</sequence>
<dbReference type="PANTHER" id="PTHR22890">
    <property type="entry name" value="MEDIATOR OF RNA POLYMERASE II TRANSCRIPTION SUBUNIT 11"/>
    <property type="match status" value="1"/>
</dbReference>
<evidence type="ECO:0000256" key="2">
    <source>
        <dbReference type="ARBA" id="ARBA00008186"/>
    </source>
</evidence>
<evidence type="ECO:0000256" key="8">
    <source>
        <dbReference type="ARBA" id="ARBA00032011"/>
    </source>
</evidence>